<reference evidence="2 3" key="1">
    <citation type="submission" date="2019-01" db="EMBL/GenBank/DDBJ databases">
        <title>A draft genome assembly of the solar-powered sea slug Elysia chlorotica.</title>
        <authorList>
            <person name="Cai H."/>
            <person name="Li Q."/>
            <person name="Fang X."/>
            <person name="Li J."/>
            <person name="Curtis N.E."/>
            <person name="Altenburger A."/>
            <person name="Shibata T."/>
            <person name="Feng M."/>
            <person name="Maeda T."/>
            <person name="Schwartz J.A."/>
            <person name="Shigenobu S."/>
            <person name="Lundholm N."/>
            <person name="Nishiyama T."/>
            <person name="Yang H."/>
            <person name="Hasebe M."/>
            <person name="Li S."/>
            <person name="Pierce S.K."/>
            <person name="Wang J."/>
        </authorList>
    </citation>
    <scope>NUCLEOTIDE SEQUENCE [LARGE SCALE GENOMIC DNA]</scope>
    <source>
        <strain evidence="2">EC2010</strain>
        <tissue evidence="2">Whole organism of an adult</tissue>
    </source>
</reference>
<evidence type="ECO:0000256" key="1">
    <source>
        <dbReference type="SAM" id="Phobius"/>
    </source>
</evidence>
<comment type="caution">
    <text evidence="2">The sequence shown here is derived from an EMBL/GenBank/DDBJ whole genome shotgun (WGS) entry which is preliminary data.</text>
</comment>
<protein>
    <submittedName>
        <fullName evidence="2">Uncharacterized protein</fullName>
    </submittedName>
</protein>
<keyword evidence="3" id="KW-1185">Reference proteome</keyword>
<evidence type="ECO:0000313" key="2">
    <source>
        <dbReference type="EMBL" id="RUS80828.1"/>
    </source>
</evidence>
<evidence type="ECO:0000313" key="3">
    <source>
        <dbReference type="Proteomes" id="UP000271974"/>
    </source>
</evidence>
<name>A0A3S1HJN6_ELYCH</name>
<dbReference type="AlphaFoldDB" id="A0A3S1HJN6"/>
<dbReference type="Proteomes" id="UP000271974">
    <property type="component" value="Unassembled WGS sequence"/>
</dbReference>
<dbReference type="EMBL" id="RQTK01000371">
    <property type="protein sequence ID" value="RUS80828.1"/>
    <property type="molecule type" value="Genomic_DNA"/>
</dbReference>
<keyword evidence="1" id="KW-0472">Membrane</keyword>
<gene>
    <name evidence="2" type="ORF">EGW08_011409</name>
</gene>
<accession>A0A3S1HJN6</accession>
<proteinExistence type="predicted"/>
<feature type="transmembrane region" description="Helical" evidence="1">
    <location>
        <begin position="85"/>
        <end position="105"/>
    </location>
</feature>
<sequence length="315" mass="34766">MCQKKLQEMARALATDQFYFRQEIVLSCRSYQRSKEPIGSCFASELSRVTPCTGRFLLYLGGTVRKRAPDGLSGRLVVREELPRCRLVAALFLLLLLLLLLVLLMQSEREGINDTLPRQSGREEIKHYPSRQLFSSARGDLWAPLAGYPVLPRYSPNALNGVIAHLTVLADSADSCGGSALPILRSGDMLGVFSINAVITFSGVIDLICNEFSCRLTCLIRDRDMMEGDDGEQPASLWNAITPTQFFRQMSDQSRIQCQIIVSSLVEMKAVICLAPVSNVAICLTPVSDVSDYVTHTTGVTDRQFYTVSCLGLGV</sequence>
<organism evidence="2 3">
    <name type="scientific">Elysia chlorotica</name>
    <name type="common">Eastern emerald elysia</name>
    <name type="synonym">Sea slug</name>
    <dbReference type="NCBI Taxonomy" id="188477"/>
    <lineage>
        <taxon>Eukaryota</taxon>
        <taxon>Metazoa</taxon>
        <taxon>Spiralia</taxon>
        <taxon>Lophotrochozoa</taxon>
        <taxon>Mollusca</taxon>
        <taxon>Gastropoda</taxon>
        <taxon>Heterobranchia</taxon>
        <taxon>Euthyneura</taxon>
        <taxon>Panpulmonata</taxon>
        <taxon>Sacoglossa</taxon>
        <taxon>Placobranchoidea</taxon>
        <taxon>Plakobranchidae</taxon>
        <taxon>Elysia</taxon>
    </lineage>
</organism>
<keyword evidence="1" id="KW-0812">Transmembrane</keyword>
<keyword evidence="1" id="KW-1133">Transmembrane helix</keyword>